<dbReference type="InterPro" id="IPR036390">
    <property type="entry name" value="WH_DNA-bd_sf"/>
</dbReference>
<evidence type="ECO:0000313" key="7">
    <source>
        <dbReference type="Proteomes" id="UP000239406"/>
    </source>
</evidence>
<dbReference type="SUPFAM" id="SSF53850">
    <property type="entry name" value="Periplasmic binding protein-like II"/>
    <property type="match status" value="1"/>
</dbReference>
<gene>
    <name evidence="6" type="ORF">C1702_01445</name>
</gene>
<dbReference type="Gene3D" id="3.40.190.10">
    <property type="entry name" value="Periplasmic binding protein-like II"/>
    <property type="match status" value="2"/>
</dbReference>
<name>A0A2S5T9M1_9BURK</name>
<dbReference type="InterPro" id="IPR036388">
    <property type="entry name" value="WH-like_DNA-bd_sf"/>
</dbReference>
<keyword evidence="7" id="KW-1185">Reference proteome</keyword>
<dbReference type="OrthoDB" id="8924032at2"/>
<dbReference type="AlphaFoldDB" id="A0A2S5T9M1"/>
<dbReference type="PRINTS" id="PR00039">
    <property type="entry name" value="HTHLYSR"/>
</dbReference>
<dbReference type="EMBL" id="PSNY01000001">
    <property type="protein sequence ID" value="PPE71683.1"/>
    <property type="molecule type" value="Genomic_DNA"/>
</dbReference>
<dbReference type="PROSITE" id="PS50931">
    <property type="entry name" value="HTH_LYSR"/>
    <property type="match status" value="1"/>
</dbReference>
<dbReference type="Proteomes" id="UP000239406">
    <property type="component" value="Unassembled WGS sequence"/>
</dbReference>
<dbReference type="Gene3D" id="1.10.10.10">
    <property type="entry name" value="Winged helix-like DNA-binding domain superfamily/Winged helix DNA-binding domain"/>
    <property type="match status" value="1"/>
</dbReference>
<dbReference type="Pfam" id="PF00126">
    <property type="entry name" value="HTH_1"/>
    <property type="match status" value="1"/>
</dbReference>
<dbReference type="PANTHER" id="PTHR30118">
    <property type="entry name" value="HTH-TYPE TRANSCRIPTIONAL REGULATOR LEUO-RELATED"/>
    <property type="match status" value="1"/>
</dbReference>
<evidence type="ECO:0000256" key="1">
    <source>
        <dbReference type="ARBA" id="ARBA00009437"/>
    </source>
</evidence>
<keyword evidence="3" id="KW-0238">DNA-binding</keyword>
<dbReference type="SUPFAM" id="SSF46785">
    <property type="entry name" value="Winged helix' DNA-binding domain"/>
    <property type="match status" value="1"/>
</dbReference>
<comment type="similarity">
    <text evidence="1">Belongs to the LysR transcriptional regulatory family.</text>
</comment>
<dbReference type="RefSeq" id="WP_104355874.1">
    <property type="nucleotide sequence ID" value="NZ_CALFFA010000024.1"/>
</dbReference>
<evidence type="ECO:0000256" key="3">
    <source>
        <dbReference type="ARBA" id="ARBA00023125"/>
    </source>
</evidence>
<dbReference type="Pfam" id="PF03466">
    <property type="entry name" value="LysR_substrate"/>
    <property type="match status" value="1"/>
</dbReference>
<accession>A0A2S5T9M1</accession>
<feature type="domain" description="HTH lysR-type" evidence="5">
    <location>
        <begin position="10"/>
        <end position="67"/>
    </location>
</feature>
<sequence>MAMRTGFDKIELHLVRILHTLITERSVSRAALKLELSQPAVSAHLRRLRELTGDMLLVRSGNGMVPTPVALELEAPAAELLRQADRLFGRQQSSRGFDPASSDLVVRVAASDYLDPLFLPELVTWIKRSAPGMSLELLPLTAEFDVQRRLADAAVDLVIGNWLEPPEDLHLGRLLTDEVVCLVAQDHPAVRNPRSWTVARYLACEHVAPTPLHAGSGAQGVIDAHLASLGLRRNVTVRSAHFGQIPHMVADSLLVLTTGRQFCQRYVGQLPVKIVRCPVAVPPMSYYQLWHDRTHLSPAYRWFREQVREVARSLVTRKEMTR</sequence>
<evidence type="ECO:0000256" key="4">
    <source>
        <dbReference type="ARBA" id="ARBA00023163"/>
    </source>
</evidence>
<evidence type="ECO:0000259" key="5">
    <source>
        <dbReference type="PROSITE" id="PS50931"/>
    </source>
</evidence>
<keyword evidence="2" id="KW-0805">Transcription regulation</keyword>
<organism evidence="6 7">
    <name type="scientific">Caldimonas thermodepolymerans</name>
    <dbReference type="NCBI Taxonomy" id="215580"/>
    <lineage>
        <taxon>Bacteria</taxon>
        <taxon>Pseudomonadati</taxon>
        <taxon>Pseudomonadota</taxon>
        <taxon>Betaproteobacteria</taxon>
        <taxon>Burkholderiales</taxon>
        <taxon>Sphaerotilaceae</taxon>
        <taxon>Caldimonas</taxon>
    </lineage>
</organism>
<dbReference type="GO" id="GO:0003700">
    <property type="term" value="F:DNA-binding transcription factor activity"/>
    <property type="evidence" value="ECO:0007669"/>
    <property type="project" value="InterPro"/>
</dbReference>
<dbReference type="InterPro" id="IPR050389">
    <property type="entry name" value="LysR-type_TF"/>
</dbReference>
<evidence type="ECO:0000256" key="2">
    <source>
        <dbReference type="ARBA" id="ARBA00023015"/>
    </source>
</evidence>
<comment type="caution">
    <text evidence="6">The sequence shown here is derived from an EMBL/GenBank/DDBJ whole genome shotgun (WGS) entry which is preliminary data.</text>
</comment>
<protein>
    <submittedName>
        <fullName evidence="6">LysR family transcriptional regulator</fullName>
    </submittedName>
</protein>
<dbReference type="PANTHER" id="PTHR30118:SF15">
    <property type="entry name" value="TRANSCRIPTIONAL REGULATORY PROTEIN"/>
    <property type="match status" value="1"/>
</dbReference>
<evidence type="ECO:0000313" key="6">
    <source>
        <dbReference type="EMBL" id="PPE71683.1"/>
    </source>
</evidence>
<proteinExistence type="inferred from homology"/>
<keyword evidence="4" id="KW-0804">Transcription</keyword>
<dbReference type="GO" id="GO:0003677">
    <property type="term" value="F:DNA binding"/>
    <property type="evidence" value="ECO:0007669"/>
    <property type="project" value="UniProtKB-KW"/>
</dbReference>
<reference evidence="6 7" key="1">
    <citation type="submission" date="2018-02" db="EMBL/GenBank/DDBJ databases">
        <title>Reclassifiation of [Polyangium] brachysporum DSM 7029 as Guopingzhaonella breviflexa gen. nov., sp. nov., a member of the family Comamonadaceae.</title>
        <authorList>
            <person name="Tang B."/>
        </authorList>
    </citation>
    <scope>NUCLEOTIDE SEQUENCE [LARGE SCALE GENOMIC DNA]</scope>
    <source>
        <strain evidence="6 7">DSM 15344</strain>
    </source>
</reference>
<dbReference type="InterPro" id="IPR000847">
    <property type="entry name" value="LysR_HTH_N"/>
</dbReference>
<dbReference type="InterPro" id="IPR005119">
    <property type="entry name" value="LysR_subst-bd"/>
</dbReference>